<organism evidence="2">
    <name type="scientific">Brachypodium distachyon</name>
    <name type="common">Purple false brome</name>
    <name type="synonym">Trachynia distachya</name>
    <dbReference type="NCBI Taxonomy" id="15368"/>
    <lineage>
        <taxon>Eukaryota</taxon>
        <taxon>Viridiplantae</taxon>
        <taxon>Streptophyta</taxon>
        <taxon>Embryophyta</taxon>
        <taxon>Tracheophyta</taxon>
        <taxon>Spermatophyta</taxon>
        <taxon>Magnoliopsida</taxon>
        <taxon>Liliopsida</taxon>
        <taxon>Poales</taxon>
        <taxon>Poaceae</taxon>
        <taxon>BOP clade</taxon>
        <taxon>Pooideae</taxon>
        <taxon>Stipodae</taxon>
        <taxon>Brachypodieae</taxon>
        <taxon>Brachypodium</taxon>
    </lineage>
</organism>
<reference evidence="2 3" key="1">
    <citation type="journal article" date="2010" name="Nature">
        <title>Genome sequencing and analysis of the model grass Brachypodium distachyon.</title>
        <authorList>
            <consortium name="International Brachypodium Initiative"/>
        </authorList>
    </citation>
    <scope>NUCLEOTIDE SEQUENCE [LARGE SCALE GENOMIC DNA]</scope>
    <source>
        <strain evidence="2 3">Bd21</strain>
    </source>
</reference>
<feature type="signal peptide" evidence="1">
    <location>
        <begin position="1"/>
        <end position="17"/>
    </location>
</feature>
<feature type="chain" id="PRO_5036319210" evidence="1">
    <location>
        <begin position="18"/>
        <end position="54"/>
    </location>
</feature>
<evidence type="ECO:0000313" key="2">
    <source>
        <dbReference type="EMBL" id="PNT70308.1"/>
    </source>
</evidence>
<accession>A0A2K2D7R5</accession>
<dbReference type="AlphaFoldDB" id="A0A2K2D7R5"/>
<keyword evidence="4" id="KW-1185">Reference proteome</keyword>
<dbReference type="EnsemblPlants" id="PNT70308">
    <property type="protein sequence ID" value="PNT70308"/>
    <property type="gene ID" value="BRADI_2g09475v3"/>
</dbReference>
<gene>
    <name evidence="2" type="ORF">BRADI_2g09475v3</name>
</gene>
<proteinExistence type="predicted"/>
<dbReference type="Proteomes" id="UP000008810">
    <property type="component" value="Chromosome 2"/>
</dbReference>
<evidence type="ECO:0000313" key="3">
    <source>
        <dbReference type="EnsemblPlants" id="PNT70308"/>
    </source>
</evidence>
<dbReference type="InParanoid" id="A0A2K2D7R5"/>
<dbReference type="EMBL" id="CM000881">
    <property type="protein sequence ID" value="PNT70308.1"/>
    <property type="molecule type" value="Genomic_DNA"/>
</dbReference>
<reference evidence="3" key="3">
    <citation type="submission" date="2018-08" db="UniProtKB">
        <authorList>
            <consortium name="EnsemblPlants"/>
        </authorList>
    </citation>
    <scope>IDENTIFICATION</scope>
    <source>
        <strain evidence="3">cv. Bd21</strain>
    </source>
</reference>
<name>A0A2K2D7R5_BRADI</name>
<reference evidence="2" key="2">
    <citation type="submission" date="2017-06" db="EMBL/GenBank/DDBJ databases">
        <title>WGS assembly of Brachypodium distachyon.</title>
        <authorList>
            <consortium name="The International Brachypodium Initiative"/>
            <person name="Lucas S."/>
            <person name="Harmon-Smith M."/>
            <person name="Lail K."/>
            <person name="Tice H."/>
            <person name="Grimwood J."/>
            <person name="Bruce D."/>
            <person name="Barry K."/>
            <person name="Shu S."/>
            <person name="Lindquist E."/>
            <person name="Wang M."/>
            <person name="Pitluck S."/>
            <person name="Vogel J.P."/>
            <person name="Garvin D.F."/>
            <person name="Mockler T.C."/>
            <person name="Schmutz J."/>
            <person name="Rokhsar D."/>
            <person name="Bevan M.W."/>
        </authorList>
    </citation>
    <scope>NUCLEOTIDE SEQUENCE</scope>
    <source>
        <strain evidence="2">Bd21</strain>
    </source>
</reference>
<sequence>MALCLCTFLQCWHPCSDMCMCKSSGMLLPIYANWLSLFPSMQIGVHSICANGYF</sequence>
<evidence type="ECO:0000313" key="4">
    <source>
        <dbReference type="Proteomes" id="UP000008810"/>
    </source>
</evidence>
<protein>
    <submittedName>
        <fullName evidence="2 3">Uncharacterized protein</fullName>
    </submittedName>
</protein>
<keyword evidence="1" id="KW-0732">Signal</keyword>
<evidence type="ECO:0000256" key="1">
    <source>
        <dbReference type="SAM" id="SignalP"/>
    </source>
</evidence>
<dbReference type="Gramene" id="PNT70308">
    <property type="protein sequence ID" value="PNT70308"/>
    <property type="gene ID" value="BRADI_2g09475v3"/>
</dbReference>